<protein>
    <submittedName>
        <fullName evidence="2">Uncharacterized protein</fullName>
    </submittedName>
</protein>
<evidence type="ECO:0000313" key="3">
    <source>
        <dbReference type="Proteomes" id="UP000298493"/>
    </source>
</evidence>
<comment type="caution">
    <text evidence="2">The sequence shown here is derived from an EMBL/GenBank/DDBJ whole genome shotgun (WGS) entry which is preliminary data.</text>
</comment>
<sequence length="90" mass="10103">MQLQTLLPVILFAQSSFAYFCCVELKGLSYYSAYLSNDDKYTWNPYPQCEVKILRKGPNCGTWDLRATASCAAVAPITHVGVTESFHCQK</sequence>
<gene>
    <name evidence="2" type="ORF">E6O75_ATG02023</name>
</gene>
<evidence type="ECO:0000256" key="1">
    <source>
        <dbReference type="SAM" id="SignalP"/>
    </source>
</evidence>
<organism evidence="2 3">
    <name type="scientific">Venturia nashicola</name>
    <dbReference type="NCBI Taxonomy" id="86259"/>
    <lineage>
        <taxon>Eukaryota</taxon>
        <taxon>Fungi</taxon>
        <taxon>Dikarya</taxon>
        <taxon>Ascomycota</taxon>
        <taxon>Pezizomycotina</taxon>
        <taxon>Dothideomycetes</taxon>
        <taxon>Pleosporomycetidae</taxon>
        <taxon>Venturiales</taxon>
        <taxon>Venturiaceae</taxon>
        <taxon>Venturia</taxon>
    </lineage>
</organism>
<evidence type="ECO:0000313" key="2">
    <source>
        <dbReference type="EMBL" id="TID22849.1"/>
    </source>
</evidence>
<dbReference type="EMBL" id="SNSC02000007">
    <property type="protein sequence ID" value="TID22849.1"/>
    <property type="molecule type" value="Genomic_DNA"/>
</dbReference>
<name>A0A4Z1P7Q8_9PEZI</name>
<keyword evidence="1" id="KW-0732">Signal</keyword>
<dbReference type="Proteomes" id="UP000298493">
    <property type="component" value="Unassembled WGS sequence"/>
</dbReference>
<feature type="chain" id="PRO_5021297246" evidence="1">
    <location>
        <begin position="19"/>
        <end position="90"/>
    </location>
</feature>
<feature type="signal peptide" evidence="1">
    <location>
        <begin position="1"/>
        <end position="18"/>
    </location>
</feature>
<accession>A0A4Z1P7Q8</accession>
<reference evidence="2 3" key="1">
    <citation type="submission" date="2019-04" db="EMBL/GenBank/DDBJ databases">
        <title>High contiguity whole genome sequence and gene annotation resource for two Venturia nashicola isolates.</title>
        <authorList>
            <person name="Prokchorchik M."/>
            <person name="Won K."/>
            <person name="Lee Y."/>
            <person name="Choi E.D."/>
            <person name="Segonzac C."/>
            <person name="Sohn K.H."/>
        </authorList>
    </citation>
    <scope>NUCLEOTIDE SEQUENCE [LARGE SCALE GENOMIC DNA]</scope>
    <source>
        <strain evidence="2 3">PRI2</strain>
    </source>
</reference>
<proteinExistence type="predicted"/>
<keyword evidence="3" id="KW-1185">Reference proteome</keyword>
<dbReference type="AlphaFoldDB" id="A0A4Z1P7Q8"/>